<keyword evidence="3" id="KW-0808">Transferase</keyword>
<name>A0A0N5DBK8_THECL</name>
<keyword evidence="4" id="KW-0472">Membrane</keyword>
<gene>
    <name evidence="6" type="ORF">TCLT_LOCUS10559</name>
</gene>
<dbReference type="InterPro" id="IPR003406">
    <property type="entry name" value="Glyco_trans_14"/>
</dbReference>
<evidence type="ECO:0000256" key="5">
    <source>
        <dbReference type="ARBA" id="ARBA00023180"/>
    </source>
</evidence>
<protein>
    <submittedName>
        <fullName evidence="8">Core-2/I-Branching enzyme</fullName>
    </submittedName>
</protein>
<evidence type="ECO:0000313" key="7">
    <source>
        <dbReference type="Proteomes" id="UP000276776"/>
    </source>
</evidence>
<dbReference type="EMBL" id="UYYF01005174">
    <property type="protein sequence ID" value="VDN08261.1"/>
    <property type="molecule type" value="Genomic_DNA"/>
</dbReference>
<dbReference type="STRING" id="103827.A0A0N5DBK8"/>
<evidence type="ECO:0000256" key="3">
    <source>
        <dbReference type="ARBA" id="ARBA00022679"/>
    </source>
</evidence>
<sequence length="429" mass="49455">MLREFALALIVMLLTIVWIGLLREAVESFDVFQLYSQQKEIVVIICYNLLSKLFCITSDKLKYVVSVKDGTDVYVNATCAAIQKRAFYPTRPLSIAEQNFPISFIRIVYKDFHLQELMLNLMYAPQNLYCYALDVKSTPLFHEQMKNLSACFPNVFLTQQEYAVDSAGHNTSRSFLECLKLIRQFSHWKYAILLQNNDIPLKTNREMVEILTALNGSNDINVGYPNVDRVPSDAPWTFRTLQLFNDNIENDERILRLAKGSTSISLSYAFVQFIVDKLNLTILLDKLDSLRYGGDEMLFPSLHSEDSLDAPGGFTRKCIDAYNNMITRYVIWMTSAKQCNSNYYRHKICILGIADLPTIAASRALFANKMLPEFDYSVIGCWANNLYNRTYANSKLASIKVNDYANRLPVRFHKQRIQWRSNLTTFNCF</sequence>
<reference evidence="8" key="1">
    <citation type="submission" date="2017-02" db="UniProtKB">
        <authorList>
            <consortium name="WormBaseParasite"/>
        </authorList>
    </citation>
    <scope>IDENTIFICATION</scope>
</reference>
<evidence type="ECO:0000313" key="8">
    <source>
        <dbReference type="WBParaSite" id="TCLT_0001057001-mRNA-1"/>
    </source>
</evidence>
<organism evidence="8">
    <name type="scientific">Thelazia callipaeda</name>
    <name type="common">Oriental eyeworm</name>
    <name type="synonym">Parasitic nematode</name>
    <dbReference type="NCBI Taxonomy" id="103827"/>
    <lineage>
        <taxon>Eukaryota</taxon>
        <taxon>Metazoa</taxon>
        <taxon>Ecdysozoa</taxon>
        <taxon>Nematoda</taxon>
        <taxon>Chromadorea</taxon>
        <taxon>Rhabditida</taxon>
        <taxon>Spirurina</taxon>
        <taxon>Spiruromorpha</taxon>
        <taxon>Thelazioidea</taxon>
        <taxon>Thelaziidae</taxon>
        <taxon>Thelazia</taxon>
    </lineage>
</organism>
<evidence type="ECO:0000256" key="2">
    <source>
        <dbReference type="ARBA" id="ARBA00022676"/>
    </source>
</evidence>
<keyword evidence="5" id="KW-0325">Glycoprotein</keyword>
<dbReference type="GO" id="GO:0016757">
    <property type="term" value="F:glycosyltransferase activity"/>
    <property type="evidence" value="ECO:0007669"/>
    <property type="project" value="UniProtKB-KW"/>
</dbReference>
<evidence type="ECO:0000313" key="6">
    <source>
        <dbReference type="EMBL" id="VDN08261.1"/>
    </source>
</evidence>
<dbReference type="GO" id="GO:0016020">
    <property type="term" value="C:membrane"/>
    <property type="evidence" value="ECO:0007669"/>
    <property type="project" value="UniProtKB-SubCell"/>
</dbReference>
<proteinExistence type="predicted"/>
<keyword evidence="7" id="KW-1185">Reference proteome</keyword>
<keyword evidence="2" id="KW-0328">Glycosyltransferase</keyword>
<evidence type="ECO:0000256" key="4">
    <source>
        <dbReference type="ARBA" id="ARBA00023136"/>
    </source>
</evidence>
<dbReference type="PANTHER" id="PTHR46671">
    <property type="entry name" value="PROTEIN CBG11221"/>
    <property type="match status" value="1"/>
</dbReference>
<dbReference type="AlphaFoldDB" id="A0A0N5DBK8"/>
<dbReference type="Pfam" id="PF02485">
    <property type="entry name" value="Branch"/>
    <property type="match status" value="1"/>
</dbReference>
<comment type="subcellular location">
    <subcellularLocation>
        <location evidence="1">Membrane</location>
        <topology evidence="1">Single-pass type II membrane protein</topology>
    </subcellularLocation>
</comment>
<reference evidence="6 7" key="2">
    <citation type="submission" date="2018-11" db="EMBL/GenBank/DDBJ databases">
        <authorList>
            <consortium name="Pathogen Informatics"/>
        </authorList>
    </citation>
    <scope>NUCLEOTIDE SEQUENCE [LARGE SCALE GENOMIC DNA]</scope>
</reference>
<dbReference type="PANTHER" id="PTHR46671:SF7">
    <property type="entry name" value="CORE-2_I-BRANCHING ENZYME"/>
    <property type="match status" value="1"/>
</dbReference>
<dbReference type="Proteomes" id="UP000276776">
    <property type="component" value="Unassembled WGS sequence"/>
</dbReference>
<dbReference type="OMA" id="AVDWMVR"/>
<accession>A0A0N5DBK8</accession>
<dbReference type="OrthoDB" id="2019572at2759"/>
<evidence type="ECO:0000256" key="1">
    <source>
        <dbReference type="ARBA" id="ARBA00004606"/>
    </source>
</evidence>
<dbReference type="WBParaSite" id="TCLT_0001057001-mRNA-1">
    <property type="protein sequence ID" value="TCLT_0001057001-mRNA-1"/>
    <property type="gene ID" value="TCLT_0001057001"/>
</dbReference>